<evidence type="ECO:0000256" key="3">
    <source>
        <dbReference type="ARBA" id="ARBA00022475"/>
    </source>
</evidence>
<feature type="transmembrane region" description="Helical" evidence="7">
    <location>
        <begin position="235"/>
        <end position="257"/>
    </location>
</feature>
<name>A0A380T1J8_9PSED</name>
<dbReference type="GO" id="GO:0005886">
    <property type="term" value="C:plasma membrane"/>
    <property type="evidence" value="ECO:0007669"/>
    <property type="project" value="UniProtKB-SubCell"/>
</dbReference>
<comment type="subcellular location">
    <subcellularLocation>
        <location evidence="1">Cell membrane</location>
        <topology evidence="1">Multi-pass membrane protein</topology>
    </subcellularLocation>
</comment>
<evidence type="ECO:0000313" key="10">
    <source>
        <dbReference type="Proteomes" id="UP000255177"/>
    </source>
</evidence>
<evidence type="ECO:0000256" key="7">
    <source>
        <dbReference type="SAM" id="Phobius"/>
    </source>
</evidence>
<dbReference type="PANTHER" id="PTHR42718:SF46">
    <property type="entry name" value="BLR6921 PROTEIN"/>
    <property type="match status" value="1"/>
</dbReference>
<dbReference type="InterPro" id="IPR020846">
    <property type="entry name" value="MFS_dom"/>
</dbReference>
<dbReference type="GO" id="GO:0022857">
    <property type="term" value="F:transmembrane transporter activity"/>
    <property type="evidence" value="ECO:0007669"/>
    <property type="project" value="InterPro"/>
</dbReference>
<accession>A0A380T1J8</accession>
<dbReference type="InterPro" id="IPR011701">
    <property type="entry name" value="MFS"/>
</dbReference>
<evidence type="ECO:0000259" key="8">
    <source>
        <dbReference type="PROSITE" id="PS50850"/>
    </source>
</evidence>
<evidence type="ECO:0000256" key="6">
    <source>
        <dbReference type="ARBA" id="ARBA00023136"/>
    </source>
</evidence>
<feature type="transmembrane region" description="Helical" evidence="7">
    <location>
        <begin position="131"/>
        <end position="149"/>
    </location>
</feature>
<feature type="transmembrane region" description="Helical" evidence="7">
    <location>
        <begin position="49"/>
        <end position="66"/>
    </location>
</feature>
<evidence type="ECO:0000256" key="5">
    <source>
        <dbReference type="ARBA" id="ARBA00022989"/>
    </source>
</evidence>
<evidence type="ECO:0000256" key="1">
    <source>
        <dbReference type="ARBA" id="ARBA00004651"/>
    </source>
</evidence>
<feature type="transmembrane region" description="Helical" evidence="7">
    <location>
        <begin position="202"/>
        <end position="229"/>
    </location>
</feature>
<feature type="transmembrane region" description="Helical" evidence="7">
    <location>
        <begin position="73"/>
        <end position="94"/>
    </location>
</feature>
<keyword evidence="10" id="KW-1185">Reference proteome</keyword>
<feature type="domain" description="Major facilitator superfamily (MFS) profile" evidence="8">
    <location>
        <begin position="7"/>
        <end position="389"/>
    </location>
</feature>
<sequence>MPYRSKVTLIYLLGFTLDLLNMFALNAAYPALGQELHASVAQLSWTNNLYMLGLTLVIPLGTWMAARLGERQTLLLSLALFGLGSALAGSAGTIDSLLGWRLLQGLGGGLLIPVGQAMAYRLYAPEQRHHLTSLVMMVALLVPALSPTLGGVVVDQGSWRWIFFAMLPLTLMAGVLVLAWLPANQPLPAPQPILDLHLLGQPLLRTAMLVYLCVPGVFIGANLVAALYLQQRLGLSATATGALMLPWSLGALGAIAFVRWRFNLTGPKWLLSAGILIQCAALLWLALPWVAAHHAWLALIFALLGLGSSLCSSSAQSLAFLAIAPEQMGQASALWNLNRQLSFCLGVAVLGAVLNQLLPAPQAFAHTFILAALLTLLPLPMVFKLPGTRALGLITRTH</sequence>
<feature type="transmembrane region" description="Helical" evidence="7">
    <location>
        <begin position="296"/>
        <end position="321"/>
    </location>
</feature>
<dbReference type="Proteomes" id="UP000255177">
    <property type="component" value="Unassembled WGS sequence"/>
</dbReference>
<dbReference type="EMBL" id="UIDD01000007">
    <property type="protein sequence ID" value="SUQ63391.1"/>
    <property type="molecule type" value="Genomic_DNA"/>
</dbReference>
<keyword evidence="4 7" id="KW-0812">Transmembrane</keyword>
<dbReference type="Pfam" id="PF07690">
    <property type="entry name" value="MFS_1"/>
    <property type="match status" value="1"/>
</dbReference>
<dbReference type="AlphaFoldDB" id="A0A380T1J8"/>
<feature type="transmembrane region" description="Helical" evidence="7">
    <location>
        <begin position="269"/>
        <end position="290"/>
    </location>
</feature>
<reference evidence="10" key="1">
    <citation type="submission" date="2018-07" db="EMBL/GenBank/DDBJ databases">
        <authorList>
            <person name="Blom J."/>
        </authorList>
    </citation>
    <scope>NUCLEOTIDE SEQUENCE [LARGE SCALE GENOMIC DNA]</scope>
    <source>
        <strain evidence="10">CCOS 864</strain>
    </source>
</reference>
<dbReference type="SUPFAM" id="SSF103473">
    <property type="entry name" value="MFS general substrate transporter"/>
    <property type="match status" value="1"/>
</dbReference>
<evidence type="ECO:0000256" key="4">
    <source>
        <dbReference type="ARBA" id="ARBA00022692"/>
    </source>
</evidence>
<dbReference type="Gene3D" id="1.20.1250.20">
    <property type="entry name" value="MFS general substrate transporter like domains"/>
    <property type="match status" value="1"/>
</dbReference>
<organism evidence="9 10">
    <name type="scientific">Pseudomonas wadenswilerensis</name>
    <dbReference type="NCBI Taxonomy" id="1785161"/>
    <lineage>
        <taxon>Bacteria</taxon>
        <taxon>Pseudomonadati</taxon>
        <taxon>Pseudomonadota</taxon>
        <taxon>Gammaproteobacteria</taxon>
        <taxon>Pseudomonadales</taxon>
        <taxon>Pseudomonadaceae</taxon>
        <taxon>Pseudomonas</taxon>
    </lineage>
</organism>
<keyword evidence="2" id="KW-0813">Transport</keyword>
<protein>
    <submittedName>
        <fullName evidence="9">Multidrug export protein EmrB</fullName>
    </submittedName>
</protein>
<dbReference type="PANTHER" id="PTHR42718">
    <property type="entry name" value="MAJOR FACILITATOR SUPERFAMILY MULTIDRUG TRANSPORTER MFSC"/>
    <property type="match status" value="1"/>
</dbReference>
<feature type="transmembrane region" description="Helical" evidence="7">
    <location>
        <begin position="161"/>
        <end position="181"/>
    </location>
</feature>
<dbReference type="PROSITE" id="PS50850">
    <property type="entry name" value="MFS"/>
    <property type="match status" value="1"/>
</dbReference>
<evidence type="ECO:0000256" key="2">
    <source>
        <dbReference type="ARBA" id="ARBA00022448"/>
    </source>
</evidence>
<keyword evidence="6 7" id="KW-0472">Membrane</keyword>
<feature type="transmembrane region" description="Helical" evidence="7">
    <location>
        <begin position="364"/>
        <end position="383"/>
    </location>
</feature>
<dbReference type="RefSeq" id="WP_115086932.1">
    <property type="nucleotide sequence ID" value="NZ_CBCSFG010000008.1"/>
</dbReference>
<keyword evidence="5 7" id="KW-1133">Transmembrane helix</keyword>
<keyword evidence="3" id="KW-1003">Cell membrane</keyword>
<evidence type="ECO:0000313" key="9">
    <source>
        <dbReference type="EMBL" id="SUQ63391.1"/>
    </source>
</evidence>
<proteinExistence type="predicted"/>
<gene>
    <name evidence="9" type="primary">emrB1</name>
    <name evidence="9" type="ORF">CCOS864_02841</name>
</gene>
<dbReference type="InterPro" id="IPR036259">
    <property type="entry name" value="MFS_trans_sf"/>
</dbReference>